<evidence type="ECO:0000313" key="2">
    <source>
        <dbReference type="EMBL" id="GAA0863088.1"/>
    </source>
</evidence>
<reference evidence="2 3" key="1">
    <citation type="journal article" date="2019" name="Int. J. Syst. Evol. Microbiol.">
        <title>The Global Catalogue of Microorganisms (GCM) 10K type strain sequencing project: providing services to taxonomists for standard genome sequencing and annotation.</title>
        <authorList>
            <consortium name="The Broad Institute Genomics Platform"/>
            <consortium name="The Broad Institute Genome Sequencing Center for Infectious Disease"/>
            <person name="Wu L."/>
            <person name="Ma J."/>
        </authorList>
    </citation>
    <scope>NUCLEOTIDE SEQUENCE [LARGE SCALE GENOMIC DNA]</scope>
    <source>
        <strain evidence="2 3">JCM 15910</strain>
    </source>
</reference>
<dbReference type="InterPro" id="IPR044922">
    <property type="entry name" value="DUF2063_N_sf"/>
</dbReference>
<protein>
    <submittedName>
        <fullName evidence="2">DNA-binding domain-containing protein</fullName>
    </submittedName>
</protein>
<gene>
    <name evidence="2" type="ORF">GCM10009115_12310</name>
</gene>
<evidence type="ECO:0000313" key="3">
    <source>
        <dbReference type="Proteomes" id="UP001500738"/>
    </source>
</evidence>
<dbReference type="InterPro" id="IPR018640">
    <property type="entry name" value="DUF2063"/>
</dbReference>
<organism evidence="2 3">
    <name type="scientific">Sphingopyxis soli</name>
    <dbReference type="NCBI Taxonomy" id="592051"/>
    <lineage>
        <taxon>Bacteria</taxon>
        <taxon>Pseudomonadati</taxon>
        <taxon>Pseudomonadota</taxon>
        <taxon>Alphaproteobacteria</taxon>
        <taxon>Sphingomonadales</taxon>
        <taxon>Sphingomonadaceae</taxon>
        <taxon>Sphingopyxis</taxon>
    </lineage>
</organism>
<dbReference type="GO" id="GO:0003677">
    <property type="term" value="F:DNA binding"/>
    <property type="evidence" value="ECO:0007669"/>
    <property type="project" value="UniProtKB-KW"/>
</dbReference>
<dbReference type="RefSeq" id="WP_215349625.1">
    <property type="nucleotide sequence ID" value="NZ_BAAAFE010000005.1"/>
</dbReference>
<keyword evidence="2" id="KW-0238">DNA-binding</keyword>
<dbReference type="Proteomes" id="UP001500738">
    <property type="component" value="Unassembled WGS sequence"/>
</dbReference>
<dbReference type="EMBL" id="BAAAFE010000005">
    <property type="protein sequence ID" value="GAA0863088.1"/>
    <property type="molecule type" value="Genomic_DNA"/>
</dbReference>
<name>A0ABN1M2M8_9SPHN</name>
<comment type="caution">
    <text evidence="2">The sequence shown here is derived from an EMBL/GenBank/DDBJ whole genome shotgun (WGS) entry which is preliminary data.</text>
</comment>
<sequence>MPEALREMQRRFLAGIVGDDADAEELIVDDGRVGARRRLDIYRNNYRASLTGVLADHYERLHAYLGDEQFDNIAQAYVKAHPSTTRNLRYYGEALPAFLAKHFPDDGELAELAALDWALRHAFDARDTATLNAAAVGALGDAWIEQPLLLHPSAHLLRVRFNVAALWSALDAEQEPPEPVAFASPVALLVWRSGQQPSFRSLPEAEADALAQFEAGSSFTDLSAHVIAAMGEAGAMEALAAWLGRWLADGVLILAD</sequence>
<evidence type="ECO:0000259" key="1">
    <source>
        <dbReference type="Pfam" id="PF09836"/>
    </source>
</evidence>
<dbReference type="Pfam" id="PF09836">
    <property type="entry name" value="DUF2063"/>
    <property type="match status" value="1"/>
</dbReference>
<keyword evidence="3" id="KW-1185">Reference proteome</keyword>
<feature type="domain" description="Putative DNA-binding" evidence="1">
    <location>
        <begin position="7"/>
        <end position="99"/>
    </location>
</feature>
<accession>A0ABN1M2M8</accession>
<dbReference type="Gene3D" id="1.10.150.690">
    <property type="entry name" value="DUF2063"/>
    <property type="match status" value="1"/>
</dbReference>
<proteinExistence type="predicted"/>